<dbReference type="SUPFAM" id="SSF75632">
    <property type="entry name" value="Cullin homology domain"/>
    <property type="match status" value="1"/>
</dbReference>
<dbReference type="Proteomes" id="UP000044602">
    <property type="component" value="Unassembled WGS sequence"/>
</dbReference>
<dbReference type="FunFam" id="1.20.1310.10:FF:000036">
    <property type="entry name" value="SCF ubiquitin ligase subunit CulC, putative"/>
    <property type="match status" value="1"/>
</dbReference>
<dbReference type="SUPFAM" id="SSF74788">
    <property type="entry name" value="Cullin repeat-like"/>
    <property type="match status" value="1"/>
</dbReference>
<evidence type="ECO:0000313" key="9">
    <source>
        <dbReference type="Proteomes" id="UP000044602"/>
    </source>
</evidence>
<dbReference type="SMART" id="SM00884">
    <property type="entry name" value="Cullin_Nedd8"/>
    <property type="match status" value="1"/>
</dbReference>
<dbReference type="InterPro" id="IPR019559">
    <property type="entry name" value="Cullin_neddylation_domain"/>
</dbReference>
<dbReference type="InterPro" id="IPR036388">
    <property type="entry name" value="WH-like_DNA-bd_sf"/>
</dbReference>
<comment type="similarity">
    <text evidence="1 4 5">Belongs to the cullin family.</text>
</comment>
<dbReference type="PROSITE" id="PS50069">
    <property type="entry name" value="CULLIN_2"/>
    <property type="match status" value="1"/>
</dbReference>
<dbReference type="InterPro" id="IPR036390">
    <property type="entry name" value="WH_DNA-bd_sf"/>
</dbReference>
<dbReference type="Pfam" id="PF00888">
    <property type="entry name" value="Cullin"/>
    <property type="match status" value="1"/>
</dbReference>
<reference evidence="8 9" key="1">
    <citation type="submission" date="2015-05" db="EMBL/GenBank/DDBJ databases">
        <authorList>
            <person name="Wang D.B."/>
            <person name="Wang M."/>
        </authorList>
    </citation>
    <scope>NUCLEOTIDE SEQUENCE [LARGE SCALE GENOMIC DNA]</scope>
    <source>
        <strain evidence="8">VL1</strain>
    </source>
</reference>
<sequence length="866" mass="98521">MISGRGGGGPAQKSGRIRPPRRMVKFARLPTLNMSRKSADELLQSWQPMVGRGGDPNDIEAPWQTLKEAMLDIHNKNCSTLAFEQLYRASYKIVLNKKGDLLYDRVREFETAYFADHVIPAIEKLVTANLISIAMGKSNSSVNERRQMSEHFLRNLRVSWEDHNTSMNMVADILMYLDRGYSQDSRRPSIYTSCIGLYRDRILRSSLNDHADYTIFDILNSVVLDLVNMERDGEVIDRYMIKNSVKMLDSLYEDDNENINQKLYTTTFEPVFLQSTASYYAKECQRLLDEGDASVWLPQTERRLSEEVDRCETTLHRDTKEQCIKIVEAELISRRLDEFLALEASGLKAMLDHNRIQELSILFGLVARVDETKASMKAILSSRVVELGLEIEQNVKNTDFSTPAPAGDGEEAADGADKSKAPAAPSVSAQQTAAAIKWVNDVLQLKDKFDNIWRQAFHEDLVLQTVLTKSFSDFINVFARASEYVSLFIDDNLRRGIRGKTDEEIHVIMDKAIILIHYLQDRDMFERYYQKHLAKRLLHSKSESHEAEKEMISRMKSKLGNQFTAKFEGMLRDMDTSKETTAGYRDHIRSLGDVERPQAELGINILTSNSWPPEVMGRNAPLAGGTECIYPEEITRLQESLTKYYLTNRSGRKLSWVGTAGNADIRCVFPAMAGGKGPLARERKYELNVSTFGMVIIMLFNDLDDRSLTAQEIQAQTNIPTPDLMRTLTSLSIAPKARVLLKEPASRRIEMTDTFKFNASFVSKTVRIKAPIINAVSKVEDDSERKQTEEKNAQSRAHIIDAAIVRTMKQRKELGHSQLISEVVTQLVGRFSPEVSVVKKRIEDLIVREYLERVEDADVPTYRYLA</sequence>
<evidence type="ECO:0000256" key="5">
    <source>
        <dbReference type="RuleBase" id="RU003829"/>
    </source>
</evidence>
<dbReference type="Pfam" id="PF10557">
    <property type="entry name" value="Cullin_Nedd8"/>
    <property type="match status" value="1"/>
</dbReference>
<dbReference type="EMBL" id="CVQH01021640">
    <property type="protein sequence ID" value="CRK31189.1"/>
    <property type="molecule type" value="Genomic_DNA"/>
</dbReference>
<evidence type="ECO:0000256" key="3">
    <source>
        <dbReference type="ARBA" id="ARBA00022843"/>
    </source>
</evidence>
<dbReference type="GO" id="GO:0006511">
    <property type="term" value="P:ubiquitin-dependent protein catabolic process"/>
    <property type="evidence" value="ECO:0007669"/>
    <property type="project" value="InterPro"/>
</dbReference>
<keyword evidence="2" id="KW-1017">Isopeptide bond</keyword>
<evidence type="ECO:0000256" key="1">
    <source>
        <dbReference type="ARBA" id="ARBA00006019"/>
    </source>
</evidence>
<dbReference type="SUPFAM" id="SSF46785">
    <property type="entry name" value="Winged helix' DNA-binding domain"/>
    <property type="match status" value="1"/>
</dbReference>
<dbReference type="SMART" id="SM00182">
    <property type="entry name" value="CULLIN"/>
    <property type="match status" value="1"/>
</dbReference>
<protein>
    <recommendedName>
        <fullName evidence="7">Cullin family profile domain-containing protein</fullName>
    </recommendedName>
</protein>
<dbReference type="InterPro" id="IPR001373">
    <property type="entry name" value="Cullin_N"/>
</dbReference>
<evidence type="ECO:0000256" key="4">
    <source>
        <dbReference type="PROSITE-ProRule" id="PRU00330"/>
    </source>
</evidence>
<dbReference type="InterPro" id="IPR059120">
    <property type="entry name" value="Cullin-like_AB"/>
</dbReference>
<evidence type="ECO:0000259" key="7">
    <source>
        <dbReference type="PROSITE" id="PS50069"/>
    </source>
</evidence>
<dbReference type="FunFam" id="1.10.10.10:FF:000014">
    <property type="entry name" value="Cullin 1"/>
    <property type="match status" value="1"/>
</dbReference>
<feature type="region of interest" description="Disordered" evidence="6">
    <location>
        <begin position="398"/>
        <end position="424"/>
    </location>
</feature>
<feature type="domain" description="Cullin family profile" evidence="7">
    <location>
        <begin position="480"/>
        <end position="732"/>
    </location>
</feature>
<dbReference type="AlphaFoldDB" id="A0A0G4MA54"/>
<dbReference type="STRING" id="100787.A0A0G4MA54"/>
<dbReference type="FunFam" id="1.20.1310.10:FF:000001">
    <property type="entry name" value="Cullin 3"/>
    <property type="match status" value="1"/>
</dbReference>
<dbReference type="GO" id="GO:0031625">
    <property type="term" value="F:ubiquitin protein ligase binding"/>
    <property type="evidence" value="ECO:0007669"/>
    <property type="project" value="InterPro"/>
</dbReference>
<feature type="compositionally biased region" description="Gly residues" evidence="6">
    <location>
        <begin position="1"/>
        <end position="10"/>
    </location>
</feature>
<organism evidence="8 9">
    <name type="scientific">Verticillium longisporum</name>
    <name type="common">Verticillium dahliae var. longisporum</name>
    <dbReference type="NCBI Taxonomy" id="100787"/>
    <lineage>
        <taxon>Eukaryota</taxon>
        <taxon>Fungi</taxon>
        <taxon>Dikarya</taxon>
        <taxon>Ascomycota</taxon>
        <taxon>Pezizomycotina</taxon>
        <taxon>Sordariomycetes</taxon>
        <taxon>Hypocreomycetidae</taxon>
        <taxon>Glomerellales</taxon>
        <taxon>Plectosphaerellaceae</taxon>
        <taxon>Verticillium</taxon>
    </lineage>
</organism>
<dbReference type="Pfam" id="PF26557">
    <property type="entry name" value="Cullin_AB"/>
    <property type="match status" value="1"/>
</dbReference>
<feature type="region of interest" description="Disordered" evidence="6">
    <location>
        <begin position="1"/>
        <end position="20"/>
    </location>
</feature>
<keyword evidence="9" id="KW-1185">Reference proteome</keyword>
<evidence type="ECO:0000256" key="6">
    <source>
        <dbReference type="SAM" id="MobiDB-lite"/>
    </source>
</evidence>
<dbReference type="PANTHER" id="PTHR11932">
    <property type="entry name" value="CULLIN"/>
    <property type="match status" value="1"/>
</dbReference>
<keyword evidence="3" id="KW-0832">Ubl conjugation</keyword>
<dbReference type="FunFam" id="1.20.1310.10:FF:000061">
    <property type="entry name" value="Related to cullulin 3"/>
    <property type="match status" value="1"/>
</dbReference>
<dbReference type="InterPro" id="IPR036317">
    <property type="entry name" value="Cullin_homology_sf"/>
</dbReference>
<dbReference type="InterPro" id="IPR045093">
    <property type="entry name" value="Cullin"/>
</dbReference>
<accession>A0A0G4MA54</accession>
<dbReference type="Gene3D" id="1.10.10.10">
    <property type="entry name" value="Winged helix-like DNA-binding domain superfamily/Winged helix DNA-binding domain"/>
    <property type="match status" value="1"/>
</dbReference>
<proteinExistence type="inferred from homology"/>
<dbReference type="FunFam" id="1.20.1310.10:FF:000002">
    <property type="entry name" value="cullin-3 isoform X1"/>
    <property type="match status" value="1"/>
</dbReference>
<name>A0A0G4MA54_VERLO</name>
<evidence type="ECO:0000256" key="2">
    <source>
        <dbReference type="ARBA" id="ARBA00022499"/>
    </source>
</evidence>
<gene>
    <name evidence="8" type="ORF">BN1708_005379</name>
</gene>
<evidence type="ECO:0000313" key="8">
    <source>
        <dbReference type="EMBL" id="CRK31189.1"/>
    </source>
</evidence>
<dbReference type="InterPro" id="IPR016159">
    <property type="entry name" value="Cullin_repeat-like_dom_sf"/>
</dbReference>
<dbReference type="Gene3D" id="3.30.230.130">
    <property type="entry name" value="Cullin, Chain C, Domain 2"/>
    <property type="match status" value="1"/>
</dbReference>
<dbReference type="Gene3D" id="1.20.1310.10">
    <property type="entry name" value="Cullin Repeats"/>
    <property type="match status" value="4"/>
</dbReference>
<dbReference type="InterPro" id="IPR016158">
    <property type="entry name" value="Cullin_homology"/>
</dbReference>